<dbReference type="Gene3D" id="3.40.50.300">
    <property type="entry name" value="P-loop containing nucleotide triphosphate hydrolases"/>
    <property type="match status" value="1"/>
</dbReference>
<organism evidence="2">
    <name type="scientific">marine metagenome</name>
    <dbReference type="NCBI Taxonomy" id="408172"/>
    <lineage>
        <taxon>unclassified sequences</taxon>
        <taxon>metagenomes</taxon>
        <taxon>ecological metagenomes</taxon>
    </lineage>
</organism>
<dbReference type="AlphaFoldDB" id="A0A382SG91"/>
<evidence type="ECO:0008006" key="3">
    <source>
        <dbReference type="Google" id="ProtNLM"/>
    </source>
</evidence>
<proteinExistence type="inferred from homology"/>
<evidence type="ECO:0000256" key="1">
    <source>
        <dbReference type="ARBA" id="ARBA00009625"/>
    </source>
</evidence>
<comment type="similarity">
    <text evidence="1">Belongs to the SIMIBI class G3E GTPase family. ArgK/MeaB subfamily.</text>
</comment>
<dbReference type="Pfam" id="PF03308">
    <property type="entry name" value="MeaB"/>
    <property type="match status" value="1"/>
</dbReference>
<dbReference type="GO" id="GO:0005737">
    <property type="term" value="C:cytoplasm"/>
    <property type="evidence" value="ECO:0007669"/>
    <property type="project" value="TreeGrafter"/>
</dbReference>
<name>A0A382SG91_9ZZZZ</name>
<accession>A0A382SG91</accession>
<protein>
    <recommendedName>
        <fullName evidence="3">Methylmalonyl Co-A mutase-associated GTPase MeaB</fullName>
    </recommendedName>
</protein>
<reference evidence="2" key="1">
    <citation type="submission" date="2018-05" db="EMBL/GenBank/DDBJ databases">
        <authorList>
            <person name="Lanie J.A."/>
            <person name="Ng W.-L."/>
            <person name="Kazmierczak K.M."/>
            <person name="Andrzejewski T.M."/>
            <person name="Davidsen T.M."/>
            <person name="Wayne K.J."/>
            <person name="Tettelin H."/>
            <person name="Glass J.I."/>
            <person name="Rusch D."/>
            <person name="Podicherti R."/>
            <person name="Tsui H.-C.T."/>
            <person name="Winkler M.E."/>
        </authorList>
    </citation>
    <scope>NUCLEOTIDE SEQUENCE</scope>
</reference>
<feature type="non-terminal residue" evidence="2">
    <location>
        <position position="80"/>
    </location>
</feature>
<sequence length="80" mass="8664">MNPKTLIKNIVNGDRNSLSKAITLCESALDSDQKIAREIITSLLPYSQNSIRIGITGAPGVGKSTFIESFGKMLTAMHKK</sequence>
<dbReference type="EMBL" id="UINC01128606">
    <property type="protein sequence ID" value="SVD08475.1"/>
    <property type="molecule type" value="Genomic_DNA"/>
</dbReference>
<dbReference type="PANTHER" id="PTHR23408">
    <property type="entry name" value="METHYLMALONYL-COA MUTASE"/>
    <property type="match status" value="1"/>
</dbReference>
<dbReference type="Gene3D" id="1.20.5.170">
    <property type="match status" value="1"/>
</dbReference>
<dbReference type="PANTHER" id="PTHR23408:SF3">
    <property type="entry name" value="METHYLMALONIC ACIDURIA TYPE A PROTEIN, MITOCHONDRIAL"/>
    <property type="match status" value="1"/>
</dbReference>
<dbReference type="GO" id="GO:0003924">
    <property type="term" value="F:GTPase activity"/>
    <property type="evidence" value="ECO:0007669"/>
    <property type="project" value="InterPro"/>
</dbReference>
<gene>
    <name evidence="2" type="ORF">METZ01_LOCUS361329</name>
</gene>
<evidence type="ECO:0000313" key="2">
    <source>
        <dbReference type="EMBL" id="SVD08475.1"/>
    </source>
</evidence>
<dbReference type="InterPro" id="IPR005129">
    <property type="entry name" value="GTPase_ArgK"/>
</dbReference>
<dbReference type="SUPFAM" id="SSF52540">
    <property type="entry name" value="P-loop containing nucleoside triphosphate hydrolases"/>
    <property type="match status" value="1"/>
</dbReference>
<dbReference type="GO" id="GO:0005525">
    <property type="term" value="F:GTP binding"/>
    <property type="evidence" value="ECO:0007669"/>
    <property type="project" value="InterPro"/>
</dbReference>
<dbReference type="InterPro" id="IPR027417">
    <property type="entry name" value="P-loop_NTPase"/>
</dbReference>